<dbReference type="EMBL" id="JANBUH010000140">
    <property type="protein sequence ID" value="KAJ2754101.1"/>
    <property type="molecule type" value="Genomic_DNA"/>
</dbReference>
<comment type="caution">
    <text evidence="1">The sequence shown here is derived from an EMBL/GenBank/DDBJ whole genome shotgun (WGS) entry which is preliminary data.</text>
</comment>
<accession>A0A9W8GVH1</accession>
<protein>
    <recommendedName>
        <fullName evidence="3">F-box domain-containing protein</fullName>
    </recommendedName>
</protein>
<evidence type="ECO:0000313" key="2">
    <source>
        <dbReference type="Proteomes" id="UP001140011"/>
    </source>
</evidence>
<dbReference type="AlphaFoldDB" id="A0A9W8GVH1"/>
<dbReference type="OrthoDB" id="5536356at2759"/>
<keyword evidence="2" id="KW-1185">Reference proteome</keyword>
<dbReference type="Proteomes" id="UP001140011">
    <property type="component" value="Unassembled WGS sequence"/>
</dbReference>
<sequence length="536" mass="60622">MPHINDLPAAVLAQILSKAVATPVKHLSEWKAKLPLLAVCRKWTELVQGLVFNQVYVELPELPDSILSAHLLWTSNAELFITRGCVLKAQRLKIELSYDVTSDHLRLIALDILKLDRVDWQRINSLTFTLDTWILSRPFELVSPDELAAADVARTVQYFAQNLRNIAELDLCSLASESAGEYLYSNLATLYGQKLQVLRTEGTNPLPFSCIPRKIKVLELTLDSSAVRVLPSICGETLKVLKLDEVPRNFAWHHFRYDDLFGSPIVFCQLAVLHLTFEHEDIDLTEVEIQDKIVSGAHCCDQLCFPALRELIIRNCTPDCDLLYADFPLPKLETVKLSGTAKSILHCSRLKLTWVRDLAVFIYPSDSGDVADIYKATNHLFIDISIGRTASLIATVDWFIMDPELVRWVNLTKLEVRDVDYAAVCKAIGRLPNLRELIVYRLVFDITHSDSFIIDLSLFTSADPMLTWGEKLAMLAIHEVSRDYPVAAYIGGIHTFILHTGRLEKLSMPQSTIQLVGSFIDMYKDYHPHLANIQLL</sequence>
<evidence type="ECO:0008006" key="3">
    <source>
        <dbReference type="Google" id="ProtNLM"/>
    </source>
</evidence>
<organism evidence="1 2">
    <name type="scientific">Coemansia pectinata</name>
    <dbReference type="NCBI Taxonomy" id="1052879"/>
    <lineage>
        <taxon>Eukaryota</taxon>
        <taxon>Fungi</taxon>
        <taxon>Fungi incertae sedis</taxon>
        <taxon>Zoopagomycota</taxon>
        <taxon>Kickxellomycotina</taxon>
        <taxon>Kickxellomycetes</taxon>
        <taxon>Kickxellales</taxon>
        <taxon>Kickxellaceae</taxon>
        <taxon>Coemansia</taxon>
    </lineage>
</organism>
<gene>
    <name evidence="1" type="ORF">GGI19_002652</name>
</gene>
<dbReference type="SUPFAM" id="SSF52047">
    <property type="entry name" value="RNI-like"/>
    <property type="match status" value="1"/>
</dbReference>
<evidence type="ECO:0000313" key="1">
    <source>
        <dbReference type="EMBL" id="KAJ2754101.1"/>
    </source>
</evidence>
<reference evidence="1" key="1">
    <citation type="submission" date="2022-07" db="EMBL/GenBank/DDBJ databases">
        <title>Phylogenomic reconstructions and comparative analyses of Kickxellomycotina fungi.</title>
        <authorList>
            <person name="Reynolds N.K."/>
            <person name="Stajich J.E."/>
            <person name="Barry K."/>
            <person name="Grigoriev I.V."/>
            <person name="Crous P."/>
            <person name="Smith M.E."/>
        </authorList>
    </citation>
    <scope>NUCLEOTIDE SEQUENCE</scope>
    <source>
        <strain evidence="1">BCRC 34297</strain>
    </source>
</reference>
<name>A0A9W8GVH1_9FUNG</name>
<proteinExistence type="predicted"/>